<dbReference type="InterPro" id="IPR039426">
    <property type="entry name" value="TonB-dep_rcpt-like"/>
</dbReference>
<dbReference type="EMBL" id="CP001616">
    <property type="protein sequence ID" value="ACQ93102.1"/>
    <property type="molecule type" value="Genomic_DNA"/>
</dbReference>
<dbReference type="GO" id="GO:0015344">
    <property type="term" value="F:siderophore uptake transmembrane transporter activity"/>
    <property type="evidence" value="ECO:0007669"/>
    <property type="project" value="TreeGrafter"/>
</dbReference>
<keyword evidence="8 14" id="KW-0675">Receptor</keyword>
<protein>
    <submittedName>
        <fullName evidence="14">TonB-dependent siderophore receptor</fullName>
    </submittedName>
</protein>
<reference evidence="14 15" key="2">
    <citation type="journal article" date="2011" name="Stand. Genomic Sci.">
        <title>Complete genome sequence of Tolumonas auensis type strain (TA 4).</title>
        <authorList>
            <person name="Chertkov O."/>
            <person name="Copeland A."/>
            <person name="Lucas S."/>
            <person name="Lapidus A."/>
            <person name="Berry K.W."/>
            <person name="Detter J.C."/>
            <person name="Del Rio T.G."/>
            <person name="Hammon N."/>
            <person name="Dalin E."/>
            <person name="Tice H."/>
            <person name="Pitluck S."/>
            <person name="Richardson P."/>
            <person name="Bruce D."/>
            <person name="Goodwin L."/>
            <person name="Han C."/>
            <person name="Tapia R."/>
            <person name="Saunders E."/>
            <person name="Schmutz J."/>
            <person name="Brettin T."/>
            <person name="Larimer F."/>
            <person name="Land M."/>
            <person name="Hauser L."/>
            <person name="Spring S."/>
            <person name="Rohde M."/>
            <person name="Kyrpides N.C."/>
            <person name="Ivanova N."/>
            <person name="Goker M."/>
            <person name="Beller H.R."/>
            <person name="Klenk H.P."/>
            <person name="Woyke T."/>
        </authorList>
    </citation>
    <scope>NUCLEOTIDE SEQUENCE [LARGE SCALE GENOMIC DNA]</scope>
    <source>
        <strain evidence="15">DSM 9187 / TA4</strain>
    </source>
</reference>
<dbReference type="GO" id="GO:0015891">
    <property type="term" value="P:siderophore transport"/>
    <property type="evidence" value="ECO:0007669"/>
    <property type="project" value="InterPro"/>
</dbReference>
<name>C4LET5_TOLAT</name>
<dbReference type="PANTHER" id="PTHR32552">
    <property type="entry name" value="FERRICHROME IRON RECEPTOR-RELATED"/>
    <property type="match status" value="1"/>
</dbReference>
<reference evidence="15" key="1">
    <citation type="submission" date="2009-05" db="EMBL/GenBank/DDBJ databases">
        <title>Complete sequence of Tolumonas auensis DSM 9187.</title>
        <authorList>
            <consortium name="US DOE Joint Genome Institute"/>
            <person name="Lucas S."/>
            <person name="Copeland A."/>
            <person name="Lapidus A."/>
            <person name="Glavina del Rio T."/>
            <person name="Tice H."/>
            <person name="Bruce D."/>
            <person name="Goodwin L."/>
            <person name="Pitluck S."/>
            <person name="Chertkov O."/>
            <person name="Brettin T."/>
            <person name="Detter J.C."/>
            <person name="Han C."/>
            <person name="Larimer F."/>
            <person name="Land M."/>
            <person name="Hauser L."/>
            <person name="Kyrpides N."/>
            <person name="Mikhailova N."/>
            <person name="Spring S."/>
            <person name="Beller H."/>
        </authorList>
    </citation>
    <scope>NUCLEOTIDE SEQUENCE [LARGE SCALE GENOMIC DNA]</scope>
    <source>
        <strain evidence="15">DSM 9187 / TA4</strain>
    </source>
</reference>
<dbReference type="PROSITE" id="PS52016">
    <property type="entry name" value="TONB_DEPENDENT_REC_3"/>
    <property type="match status" value="1"/>
</dbReference>
<comment type="subcellular location">
    <subcellularLocation>
        <location evidence="1 10">Cell outer membrane</location>
        <topology evidence="1 10">Multi-pass membrane protein</topology>
    </subcellularLocation>
</comment>
<dbReference type="InterPro" id="IPR000531">
    <property type="entry name" value="Beta-barrel_TonB"/>
</dbReference>
<dbReference type="HOGENOM" id="CLU_008287_22_0_6"/>
<evidence type="ECO:0000313" key="15">
    <source>
        <dbReference type="Proteomes" id="UP000009073"/>
    </source>
</evidence>
<evidence type="ECO:0000256" key="3">
    <source>
        <dbReference type="ARBA" id="ARBA00022448"/>
    </source>
</evidence>
<dbReference type="KEGG" id="tau:Tola_1488"/>
<keyword evidence="9 10" id="KW-0998">Cell outer membrane</keyword>
<dbReference type="Pfam" id="PF00593">
    <property type="entry name" value="TonB_dep_Rec_b-barrel"/>
    <property type="match status" value="1"/>
</dbReference>
<dbReference type="SUPFAM" id="SSF56935">
    <property type="entry name" value="Porins"/>
    <property type="match status" value="1"/>
</dbReference>
<evidence type="ECO:0000256" key="7">
    <source>
        <dbReference type="ARBA" id="ARBA00023136"/>
    </source>
</evidence>
<comment type="similarity">
    <text evidence="2 10 11">Belongs to the TonB-dependent receptor family.</text>
</comment>
<dbReference type="GO" id="GO:0038023">
    <property type="term" value="F:signaling receptor activity"/>
    <property type="evidence" value="ECO:0007669"/>
    <property type="project" value="InterPro"/>
</dbReference>
<evidence type="ECO:0000256" key="10">
    <source>
        <dbReference type="PROSITE-ProRule" id="PRU01360"/>
    </source>
</evidence>
<evidence type="ECO:0000259" key="12">
    <source>
        <dbReference type="Pfam" id="PF00593"/>
    </source>
</evidence>
<evidence type="ECO:0000256" key="9">
    <source>
        <dbReference type="ARBA" id="ARBA00023237"/>
    </source>
</evidence>
<evidence type="ECO:0000256" key="4">
    <source>
        <dbReference type="ARBA" id="ARBA00022452"/>
    </source>
</evidence>
<proteinExistence type="inferred from homology"/>
<dbReference type="RefSeq" id="WP_015878574.1">
    <property type="nucleotide sequence ID" value="NC_012691.1"/>
</dbReference>
<accession>C4LET5</accession>
<sequence>MPPSDRLQRLRLHPLSVAILSCITLTSGVVFAESKDVKTLDTVTVSDSVLANGNTLESAYAGGQVANAARIGVLGESNANDVPFNVVGYTAELIENQQAETVADVLENDASVQSGFGYGNYAEKFMIRGFELNGEDISFGGLYGVLPRQIVLTDIAERVELFKGSSAFANGVSPSGSGIGGAINIEPKRAAANQKTEVTADYASDGYVAGGLDTGTRFGSNEQFGVRINLKHGEGDTAIDNESRENSSVFVGLDHDSGKSRTSLDVGHQESVVDGGRSVVYAGSSLTEVPDAPDASTNYAPYWASTNLKTNFGMLRNEYDLAKNWTTYAGIGGNDTKESGQYSSPTVLNSQGDASIGRMYVPYWAKSIAGQAGVRGKVETNNVSHQLNMGYSGFFRKTGSAYEMDSYNQATNIYSPADLAYQPTVWSGGDRNDPEVRSRTRAHGISASDTLGFMEDQLLVTLGARYQKIELFNYDYSGSYSDGFSDHDITPVYGVVYKPVEHVSLYANHIEALQPGESAPVGTTNAGNNIGIKRSTQNEVGAKYDNNTLGAGISLFEIEQPNAYINTATNTYGYFGEQRNRGIELSVFGTPADSVRLLSSATFIDSELTKTQDGLNQGNQAVGVAKYRFVTSGEWDIPNLQGWTASARVVHTGSQYLNAANTLELSPWTRLDLGVRYELPLEKQMLTIRANVENVTNENYWASATGGYLTQGDPMTAKLSASVTF</sequence>
<dbReference type="CDD" id="cd01347">
    <property type="entry name" value="ligand_gated_channel"/>
    <property type="match status" value="1"/>
</dbReference>
<organism evidence="14 15">
    <name type="scientific">Tolumonas auensis (strain DSM 9187 / NBRC 110442 / TA 4)</name>
    <dbReference type="NCBI Taxonomy" id="595494"/>
    <lineage>
        <taxon>Bacteria</taxon>
        <taxon>Pseudomonadati</taxon>
        <taxon>Pseudomonadota</taxon>
        <taxon>Gammaproteobacteria</taxon>
        <taxon>Aeromonadales</taxon>
        <taxon>Aeromonadaceae</taxon>
        <taxon>Tolumonas</taxon>
    </lineage>
</organism>
<keyword evidence="4 10" id="KW-1134">Transmembrane beta strand</keyword>
<evidence type="ECO:0000313" key="14">
    <source>
        <dbReference type="EMBL" id="ACQ93102.1"/>
    </source>
</evidence>
<gene>
    <name evidence="14" type="ordered locus">Tola_1488</name>
</gene>
<evidence type="ECO:0000256" key="8">
    <source>
        <dbReference type="ARBA" id="ARBA00023170"/>
    </source>
</evidence>
<evidence type="ECO:0000256" key="11">
    <source>
        <dbReference type="RuleBase" id="RU003357"/>
    </source>
</evidence>
<dbReference type="Proteomes" id="UP000009073">
    <property type="component" value="Chromosome"/>
</dbReference>
<dbReference type="Pfam" id="PF07715">
    <property type="entry name" value="Plug"/>
    <property type="match status" value="1"/>
</dbReference>
<dbReference type="PROSITE" id="PS51257">
    <property type="entry name" value="PROKAR_LIPOPROTEIN"/>
    <property type="match status" value="1"/>
</dbReference>
<evidence type="ECO:0000256" key="2">
    <source>
        <dbReference type="ARBA" id="ARBA00009810"/>
    </source>
</evidence>
<dbReference type="PANTHER" id="PTHR32552:SF82">
    <property type="entry name" value="FCUA PROTEIN"/>
    <property type="match status" value="1"/>
</dbReference>
<dbReference type="Gene3D" id="2.170.130.10">
    <property type="entry name" value="TonB-dependent receptor, plug domain"/>
    <property type="match status" value="1"/>
</dbReference>
<dbReference type="InterPro" id="IPR036942">
    <property type="entry name" value="Beta-barrel_TonB_sf"/>
</dbReference>
<dbReference type="NCBIfam" id="TIGR01783">
    <property type="entry name" value="TonB-siderophor"/>
    <property type="match status" value="1"/>
</dbReference>
<evidence type="ECO:0000256" key="5">
    <source>
        <dbReference type="ARBA" id="ARBA00022692"/>
    </source>
</evidence>
<keyword evidence="6 11" id="KW-0798">TonB box</keyword>
<keyword evidence="15" id="KW-1185">Reference proteome</keyword>
<keyword evidence="5 10" id="KW-0812">Transmembrane</keyword>
<dbReference type="AlphaFoldDB" id="C4LET5"/>
<feature type="domain" description="TonB-dependent receptor-like beta-barrel" evidence="12">
    <location>
        <begin position="277"/>
        <end position="695"/>
    </location>
</feature>
<dbReference type="InterPro" id="IPR037066">
    <property type="entry name" value="Plug_dom_sf"/>
</dbReference>
<feature type="domain" description="TonB-dependent receptor plug" evidence="13">
    <location>
        <begin position="80"/>
        <end position="172"/>
    </location>
</feature>
<evidence type="ECO:0000256" key="1">
    <source>
        <dbReference type="ARBA" id="ARBA00004571"/>
    </source>
</evidence>
<dbReference type="GO" id="GO:0009279">
    <property type="term" value="C:cell outer membrane"/>
    <property type="evidence" value="ECO:0007669"/>
    <property type="project" value="UniProtKB-SubCell"/>
</dbReference>
<dbReference type="STRING" id="595494.Tola_1488"/>
<dbReference type="Gene3D" id="2.40.170.20">
    <property type="entry name" value="TonB-dependent receptor, beta-barrel domain"/>
    <property type="match status" value="1"/>
</dbReference>
<evidence type="ECO:0000256" key="6">
    <source>
        <dbReference type="ARBA" id="ARBA00023077"/>
    </source>
</evidence>
<keyword evidence="3 10" id="KW-0813">Transport</keyword>
<dbReference type="eggNOG" id="COG4774">
    <property type="taxonomic scope" value="Bacteria"/>
</dbReference>
<dbReference type="InterPro" id="IPR012910">
    <property type="entry name" value="Plug_dom"/>
</dbReference>
<keyword evidence="7 10" id="KW-0472">Membrane</keyword>
<evidence type="ECO:0000259" key="13">
    <source>
        <dbReference type="Pfam" id="PF07715"/>
    </source>
</evidence>
<dbReference type="InterPro" id="IPR010105">
    <property type="entry name" value="TonB_sidphr_rcpt"/>
</dbReference>